<dbReference type="PANTHER" id="PTHR43421:SF1">
    <property type="entry name" value="METALLOPROTEASE PMBA"/>
    <property type="match status" value="1"/>
</dbReference>
<dbReference type="InterPro" id="IPR045569">
    <property type="entry name" value="Metalloprtase-TldD/E_C"/>
</dbReference>
<evidence type="ECO:0000256" key="1">
    <source>
        <dbReference type="ARBA" id="ARBA00005836"/>
    </source>
</evidence>
<organism evidence="5 6">
    <name type="scientific">Tissierella carlieri</name>
    <dbReference type="NCBI Taxonomy" id="689904"/>
    <lineage>
        <taxon>Bacteria</taxon>
        <taxon>Bacillati</taxon>
        <taxon>Bacillota</taxon>
        <taxon>Tissierellia</taxon>
        <taxon>Tissierellales</taxon>
        <taxon>Tissierellaceae</taxon>
        <taxon>Tissierella</taxon>
    </lineage>
</organism>
<dbReference type="RefSeq" id="WP_256310877.1">
    <property type="nucleotide sequence ID" value="NZ_JANGAC010000004.1"/>
</dbReference>
<gene>
    <name evidence="5" type="ORF">NE686_06455</name>
</gene>
<evidence type="ECO:0000313" key="6">
    <source>
        <dbReference type="Proteomes" id="UP001524478"/>
    </source>
</evidence>
<protein>
    <submittedName>
        <fullName evidence="5">TldD/PmbA family protein</fullName>
    </submittedName>
</protein>
<feature type="domain" description="Metalloprotease TldD/E C-terminal" evidence="3">
    <location>
        <begin position="225"/>
        <end position="447"/>
    </location>
</feature>
<dbReference type="InterPro" id="IPR045570">
    <property type="entry name" value="Metalloprtase-TldD/E_cen_dom"/>
</dbReference>
<dbReference type="Pfam" id="PF19289">
    <property type="entry name" value="PmbA_TldD_3rd"/>
    <property type="match status" value="1"/>
</dbReference>
<dbReference type="InterPro" id="IPR035068">
    <property type="entry name" value="TldD/PmbA_N"/>
</dbReference>
<comment type="similarity">
    <text evidence="1">Belongs to the peptidase U62 family.</text>
</comment>
<feature type="domain" description="Metalloprotease TldD/E central" evidence="4">
    <location>
        <begin position="113"/>
        <end position="217"/>
    </location>
</feature>
<dbReference type="InterPro" id="IPR002510">
    <property type="entry name" value="Metalloprtase-TldD/E_N"/>
</dbReference>
<name>A0ABT1S8P6_9FIRM</name>
<dbReference type="Pfam" id="PF19290">
    <property type="entry name" value="PmbA_TldD_2nd"/>
    <property type="match status" value="1"/>
</dbReference>
<dbReference type="Pfam" id="PF01523">
    <property type="entry name" value="PmbA_TldD_1st"/>
    <property type="match status" value="1"/>
</dbReference>
<dbReference type="InterPro" id="IPR036059">
    <property type="entry name" value="TldD/PmbA_sf"/>
</dbReference>
<sequence>MDYRALTDKLFNKGKEKMEDLEVFIERSKEIEIGVFGGELDKYSISESGGLSLRGVHEGKMGYSYTEKIDESSIDMLIDEAFENGKYIDSLDKEIIFAGSDEYEEINNYNDSLEKTPMEDKIAFMKNLEKEALAMDSRVSAIQVCAYQEFQRDRYIINTKGVNLSDKFSGGFCYISIIVKDGEDTKTGLSYRIFNDLEKIDYREIAKEAVEEGISMLGATTIKSDNYPVVFKNTVFADILSAFTPILSADNVQKGLSRLKDKVGSKIANEILTIVDDPFLKDGFGTRAFDDEGCKTSYKKIIDNGVLNSYLYNLKSANKDGVESTGNGSRRSYKSSISISPTNLYIEKGSKTLEELIESIDKGIYIINVEGLHAGLNEVSGDYSLSAYGYEIENGKIKRPVNQITIAANFFETLMDIEEIGKDLEFGPFSGDVGSPSIKVKNISVSGE</sequence>
<evidence type="ECO:0000259" key="3">
    <source>
        <dbReference type="Pfam" id="PF19289"/>
    </source>
</evidence>
<reference evidence="5 6" key="1">
    <citation type="submission" date="2022-06" db="EMBL/GenBank/DDBJ databases">
        <title>Isolation of gut microbiota from human fecal samples.</title>
        <authorList>
            <person name="Pamer E.G."/>
            <person name="Barat B."/>
            <person name="Waligurski E."/>
            <person name="Medina S."/>
            <person name="Paddock L."/>
            <person name="Mostad J."/>
        </authorList>
    </citation>
    <scope>NUCLEOTIDE SEQUENCE [LARGE SCALE GENOMIC DNA]</scope>
    <source>
        <strain evidence="5 6">DFI.7.95</strain>
    </source>
</reference>
<evidence type="ECO:0000313" key="5">
    <source>
        <dbReference type="EMBL" id="MCQ4922717.1"/>
    </source>
</evidence>
<accession>A0ABT1S8P6</accession>
<keyword evidence="6" id="KW-1185">Reference proteome</keyword>
<dbReference type="InterPro" id="IPR047657">
    <property type="entry name" value="PmbA"/>
</dbReference>
<evidence type="ECO:0000259" key="2">
    <source>
        <dbReference type="Pfam" id="PF01523"/>
    </source>
</evidence>
<comment type="caution">
    <text evidence="5">The sequence shown here is derived from an EMBL/GenBank/DDBJ whole genome shotgun (WGS) entry which is preliminary data.</text>
</comment>
<dbReference type="Gene3D" id="3.30.2290.10">
    <property type="entry name" value="PmbA/TldD superfamily"/>
    <property type="match status" value="1"/>
</dbReference>
<evidence type="ECO:0000259" key="4">
    <source>
        <dbReference type="Pfam" id="PF19290"/>
    </source>
</evidence>
<dbReference type="Proteomes" id="UP001524478">
    <property type="component" value="Unassembled WGS sequence"/>
</dbReference>
<proteinExistence type="inferred from homology"/>
<dbReference type="EMBL" id="JANGAC010000004">
    <property type="protein sequence ID" value="MCQ4922717.1"/>
    <property type="molecule type" value="Genomic_DNA"/>
</dbReference>
<dbReference type="PANTHER" id="PTHR43421">
    <property type="entry name" value="METALLOPROTEASE PMBA"/>
    <property type="match status" value="1"/>
</dbReference>
<dbReference type="SUPFAM" id="SSF111283">
    <property type="entry name" value="Putative modulator of DNA gyrase, PmbA/TldD"/>
    <property type="match status" value="1"/>
</dbReference>
<feature type="domain" description="Metalloprotease TldD/E N-terminal" evidence="2">
    <location>
        <begin position="22"/>
        <end position="84"/>
    </location>
</feature>